<evidence type="ECO:0000313" key="2">
    <source>
        <dbReference type="EMBL" id="KAF2024295.1"/>
    </source>
</evidence>
<keyword evidence="3" id="KW-1185">Reference proteome</keyword>
<evidence type="ECO:0000313" key="3">
    <source>
        <dbReference type="Proteomes" id="UP000799777"/>
    </source>
</evidence>
<feature type="domain" description="DUF7730" evidence="1">
    <location>
        <begin position="10"/>
        <end position="269"/>
    </location>
</feature>
<organism evidence="2 3">
    <name type="scientific">Setomelanomma holmii</name>
    <dbReference type="NCBI Taxonomy" id="210430"/>
    <lineage>
        <taxon>Eukaryota</taxon>
        <taxon>Fungi</taxon>
        <taxon>Dikarya</taxon>
        <taxon>Ascomycota</taxon>
        <taxon>Pezizomycotina</taxon>
        <taxon>Dothideomycetes</taxon>
        <taxon>Pleosporomycetidae</taxon>
        <taxon>Pleosporales</taxon>
        <taxon>Pleosporineae</taxon>
        <taxon>Phaeosphaeriaceae</taxon>
        <taxon>Setomelanomma</taxon>
    </lineage>
</organism>
<dbReference type="InterPro" id="IPR056632">
    <property type="entry name" value="DUF7730"/>
</dbReference>
<dbReference type="OrthoDB" id="4757095at2759"/>
<proteinExistence type="predicted"/>
<gene>
    <name evidence="2" type="ORF">EK21DRAFT_94223</name>
</gene>
<protein>
    <recommendedName>
        <fullName evidence="1">DUF7730 domain-containing protein</fullName>
    </recommendedName>
</protein>
<dbReference type="EMBL" id="ML978301">
    <property type="protein sequence ID" value="KAF2024295.1"/>
    <property type="molecule type" value="Genomic_DNA"/>
</dbReference>
<sequence length="371" mass="43824">MEPTMNSQHKRSPVLNAPYDIRRAILLNLLPQEIHIYIDHYTKRLCMTPCVLRKCPGSDQDTGFDRRDTGKFDNDPMWAKRLNSSWGPHWTCEEVAQSELRDIKGVKKSCYAFLALMRMCKQMFNDIVDLLRHETTFYVTDFRILDSLTTPGILWKIRRLSLIIRLPLLLCKAMEDMEEARIANASTPAFSEERIELGMRTIAWMKVSSPLTRLQKLRILDIWIDHNDKQSWSIIHERAVLRPLEPLLEVPELQMVINLPKLHPRWEMKSKGWFYGEDGKPSRFRICRRRRQEFHAEKDELDRLTCVTLEADFPSMRDWPEFEGLTEEELEEKEGRLWREGKLGHVSPRQWPDNETLESSIRFRPSFASNV</sequence>
<comment type="caution">
    <text evidence="2">The sequence shown here is derived from an EMBL/GenBank/DDBJ whole genome shotgun (WGS) entry which is preliminary data.</text>
</comment>
<reference evidence="2" key="1">
    <citation type="journal article" date="2020" name="Stud. Mycol.">
        <title>101 Dothideomycetes genomes: a test case for predicting lifestyles and emergence of pathogens.</title>
        <authorList>
            <person name="Haridas S."/>
            <person name="Albert R."/>
            <person name="Binder M."/>
            <person name="Bloem J."/>
            <person name="Labutti K."/>
            <person name="Salamov A."/>
            <person name="Andreopoulos B."/>
            <person name="Baker S."/>
            <person name="Barry K."/>
            <person name="Bills G."/>
            <person name="Bluhm B."/>
            <person name="Cannon C."/>
            <person name="Castanera R."/>
            <person name="Culley D."/>
            <person name="Daum C."/>
            <person name="Ezra D."/>
            <person name="Gonzalez J."/>
            <person name="Henrissat B."/>
            <person name="Kuo A."/>
            <person name="Liang C."/>
            <person name="Lipzen A."/>
            <person name="Lutzoni F."/>
            <person name="Magnuson J."/>
            <person name="Mondo S."/>
            <person name="Nolan M."/>
            <person name="Ohm R."/>
            <person name="Pangilinan J."/>
            <person name="Park H.-J."/>
            <person name="Ramirez L."/>
            <person name="Alfaro M."/>
            <person name="Sun H."/>
            <person name="Tritt A."/>
            <person name="Yoshinaga Y."/>
            <person name="Zwiers L.-H."/>
            <person name="Turgeon B."/>
            <person name="Goodwin S."/>
            <person name="Spatafora J."/>
            <person name="Crous P."/>
            <person name="Grigoriev I."/>
        </authorList>
    </citation>
    <scope>NUCLEOTIDE SEQUENCE</scope>
    <source>
        <strain evidence="2">CBS 110217</strain>
    </source>
</reference>
<dbReference type="Proteomes" id="UP000799777">
    <property type="component" value="Unassembled WGS sequence"/>
</dbReference>
<name>A0A9P4GYH3_9PLEO</name>
<dbReference type="Pfam" id="PF24864">
    <property type="entry name" value="DUF7730"/>
    <property type="match status" value="1"/>
</dbReference>
<dbReference type="AlphaFoldDB" id="A0A9P4GYH3"/>
<accession>A0A9P4GYH3</accession>
<evidence type="ECO:0000259" key="1">
    <source>
        <dbReference type="Pfam" id="PF24864"/>
    </source>
</evidence>